<name>A0A8S4DEU0_PLUXY</name>
<dbReference type="PANTHER" id="PTHR12162:SF0">
    <property type="entry name" value="NIBRIN"/>
    <property type="match status" value="1"/>
</dbReference>
<comment type="similarity">
    <text evidence="7">Belongs to the Nibrin family.</text>
</comment>
<dbReference type="InterPro" id="IPR000253">
    <property type="entry name" value="FHA_dom"/>
</dbReference>
<keyword evidence="11" id="KW-1185">Reference proteome</keyword>
<dbReference type="GO" id="GO:0007095">
    <property type="term" value="P:mitotic G2 DNA damage checkpoint signaling"/>
    <property type="evidence" value="ECO:0007669"/>
    <property type="project" value="InterPro"/>
</dbReference>
<dbReference type="Pfam" id="PF16508">
    <property type="entry name" value="NIBRIN_BRCT_II"/>
    <property type="match status" value="1"/>
</dbReference>
<dbReference type="GO" id="GO:0005694">
    <property type="term" value="C:chromosome"/>
    <property type="evidence" value="ECO:0007669"/>
    <property type="project" value="UniProtKB-SubCell"/>
</dbReference>
<dbReference type="PROSITE" id="PS50006">
    <property type="entry name" value="FHA_DOMAIN"/>
    <property type="match status" value="1"/>
</dbReference>
<feature type="domain" description="FHA" evidence="9">
    <location>
        <begin position="22"/>
        <end position="71"/>
    </location>
</feature>
<comment type="subcellular location">
    <subcellularLocation>
        <location evidence="2">Chromosome</location>
    </subcellularLocation>
    <subcellularLocation>
        <location evidence="1">Nucleus</location>
    </subcellularLocation>
</comment>
<protein>
    <submittedName>
        <fullName evidence="10">(diamondback moth) hypothetical protein</fullName>
    </submittedName>
</protein>
<accession>A0A8S4DEU0</accession>
<dbReference type="InterPro" id="IPR008984">
    <property type="entry name" value="SMAD_FHA_dom_sf"/>
</dbReference>
<evidence type="ECO:0000256" key="8">
    <source>
        <dbReference type="SAM" id="MobiDB-lite"/>
    </source>
</evidence>
<reference evidence="10" key="1">
    <citation type="submission" date="2020-11" db="EMBL/GenBank/DDBJ databases">
        <authorList>
            <person name="Whiteford S."/>
        </authorList>
    </citation>
    <scope>NUCLEOTIDE SEQUENCE</scope>
</reference>
<evidence type="ECO:0000256" key="3">
    <source>
        <dbReference type="ARBA" id="ARBA00022454"/>
    </source>
</evidence>
<dbReference type="CDD" id="cd22667">
    <property type="entry name" value="FHA_NBN"/>
    <property type="match status" value="1"/>
</dbReference>
<dbReference type="Pfam" id="PF00498">
    <property type="entry name" value="FHA"/>
    <property type="match status" value="1"/>
</dbReference>
<proteinExistence type="inferred from homology"/>
<keyword evidence="3" id="KW-0158">Chromosome</keyword>
<dbReference type="InterPro" id="IPR032429">
    <property type="entry name" value="Nibrin_BRCT2"/>
</dbReference>
<keyword evidence="5" id="KW-0234">DNA repair</keyword>
<keyword evidence="4" id="KW-0227">DNA damage</keyword>
<dbReference type="CDD" id="cd17741">
    <property type="entry name" value="BRCT_nibrin"/>
    <property type="match status" value="1"/>
</dbReference>
<dbReference type="InterPro" id="IPR040227">
    <property type="entry name" value="Nibrin-rel"/>
</dbReference>
<dbReference type="SUPFAM" id="SSF49879">
    <property type="entry name" value="SMAD/FHA domain"/>
    <property type="match status" value="1"/>
</dbReference>
<evidence type="ECO:0000256" key="1">
    <source>
        <dbReference type="ARBA" id="ARBA00004123"/>
    </source>
</evidence>
<evidence type="ECO:0000256" key="5">
    <source>
        <dbReference type="ARBA" id="ARBA00023204"/>
    </source>
</evidence>
<sequence length="694" mass="77680">MWFLTSKSDQRVISIAPVKGKVTIGRSVDPEVCDFSVPEDVSISRKHATISLQGEDLILTDLGSKYGTFVNQPASEKKGIDRDVQKTLHEDDTVRFGALTSVWTVSKVDFVTCASTLKGENLQKLQSYLNKLGGTFKNEWDNSCSYLTMPALTLTIKVVLALVQGANIVTLAFWEKCCEAIENYAKLPEPKDFLPQVVESTINKDVVSFSPNLKRRRIFADKKFVFLSKRQLEMYRNVLMMGSATPLLLSESKMTKSMLAAPDVIVIQYIINNTTQESQALQTQIKGIVDYLKSKGKRVVADAEIGLAILYCSLEKYCNPFFDYSSEVLKETNDAQNSKRPINVLAPESQEPSVNKKMKTETTVDESLSNNDTERINEESNGSAKRKLSTDSSEVVENMQKKVATESNVTNNGNDDDNDLFEFIKPNPAPRNDNDGNKNSLSFLKPLKRKQEDSSEMDDDNLFNFVTTDKEQASGDASTKNLFDQTKIKEDPITPQIKRQKMEEEFESKLNSTNFSALFEKSIKALLESNANWRSSEDIPVLKIKKEDVSEQIEEKLSELDLGTTVVTVNPKLIVENKPVNVEEQSSQVKNFKRFKKVWPLKMQITIIPKSEMSFVKPEPINDIPCAGVNESENKIPAGDDIISTTVNTNPSSDEILSETVSTNPAGDQIMNTEPVAETVKPTSTIVDFFKTFE</sequence>
<evidence type="ECO:0000313" key="11">
    <source>
        <dbReference type="Proteomes" id="UP000653454"/>
    </source>
</evidence>
<dbReference type="SMART" id="SM00240">
    <property type="entry name" value="FHA"/>
    <property type="match status" value="1"/>
</dbReference>
<dbReference type="Gene3D" id="3.40.50.10190">
    <property type="entry name" value="BRCT domain"/>
    <property type="match status" value="1"/>
</dbReference>
<evidence type="ECO:0000256" key="2">
    <source>
        <dbReference type="ARBA" id="ARBA00004286"/>
    </source>
</evidence>
<evidence type="ECO:0000313" key="10">
    <source>
        <dbReference type="EMBL" id="CAG9094742.1"/>
    </source>
</evidence>
<evidence type="ECO:0000256" key="6">
    <source>
        <dbReference type="ARBA" id="ARBA00023242"/>
    </source>
</evidence>
<dbReference type="PANTHER" id="PTHR12162">
    <property type="entry name" value="NIBRIN-RELATED"/>
    <property type="match status" value="1"/>
</dbReference>
<dbReference type="GO" id="GO:0030870">
    <property type="term" value="C:Mre11 complex"/>
    <property type="evidence" value="ECO:0007669"/>
    <property type="project" value="InterPro"/>
</dbReference>
<gene>
    <name evidence="10" type="ORF">PLXY2_LOCUS1402</name>
</gene>
<evidence type="ECO:0000256" key="7">
    <source>
        <dbReference type="ARBA" id="ARBA00044757"/>
    </source>
</evidence>
<evidence type="ECO:0000256" key="4">
    <source>
        <dbReference type="ARBA" id="ARBA00022763"/>
    </source>
</evidence>
<dbReference type="GO" id="GO:0000724">
    <property type="term" value="P:double-strand break repair via homologous recombination"/>
    <property type="evidence" value="ECO:0007669"/>
    <property type="project" value="TreeGrafter"/>
</dbReference>
<dbReference type="Proteomes" id="UP000653454">
    <property type="component" value="Unassembled WGS sequence"/>
</dbReference>
<comment type="caution">
    <text evidence="10">The sequence shown here is derived from an EMBL/GenBank/DDBJ whole genome shotgun (WGS) entry which is preliminary data.</text>
</comment>
<dbReference type="FunFam" id="3.40.50.10980:FF:000001">
    <property type="entry name" value="Nibrin"/>
    <property type="match status" value="1"/>
</dbReference>
<organism evidence="10 11">
    <name type="scientific">Plutella xylostella</name>
    <name type="common">Diamondback moth</name>
    <name type="synonym">Plutella maculipennis</name>
    <dbReference type="NCBI Taxonomy" id="51655"/>
    <lineage>
        <taxon>Eukaryota</taxon>
        <taxon>Metazoa</taxon>
        <taxon>Ecdysozoa</taxon>
        <taxon>Arthropoda</taxon>
        <taxon>Hexapoda</taxon>
        <taxon>Insecta</taxon>
        <taxon>Pterygota</taxon>
        <taxon>Neoptera</taxon>
        <taxon>Endopterygota</taxon>
        <taxon>Lepidoptera</taxon>
        <taxon>Glossata</taxon>
        <taxon>Ditrysia</taxon>
        <taxon>Yponomeutoidea</taxon>
        <taxon>Plutellidae</taxon>
        <taxon>Plutella</taxon>
    </lineage>
</organism>
<dbReference type="SUPFAM" id="SSF52113">
    <property type="entry name" value="BRCT domain"/>
    <property type="match status" value="1"/>
</dbReference>
<dbReference type="Gene3D" id="3.40.50.10980">
    <property type="entry name" value="Nibrin, BRCT2 domain"/>
    <property type="match status" value="1"/>
</dbReference>
<keyword evidence="6" id="KW-0539">Nucleus</keyword>
<dbReference type="Gene3D" id="2.60.200.20">
    <property type="match status" value="1"/>
</dbReference>
<dbReference type="GO" id="GO:0003684">
    <property type="term" value="F:damaged DNA binding"/>
    <property type="evidence" value="ECO:0007669"/>
    <property type="project" value="TreeGrafter"/>
</dbReference>
<dbReference type="EMBL" id="CAJHNJ030000003">
    <property type="protein sequence ID" value="CAG9094742.1"/>
    <property type="molecule type" value="Genomic_DNA"/>
</dbReference>
<dbReference type="AlphaFoldDB" id="A0A8S4DEU0"/>
<dbReference type="InterPro" id="IPR036420">
    <property type="entry name" value="BRCT_dom_sf"/>
</dbReference>
<dbReference type="InterPro" id="IPR043014">
    <property type="entry name" value="Nibrin_BRCT2_sf"/>
</dbReference>
<evidence type="ECO:0000259" key="9">
    <source>
        <dbReference type="PROSITE" id="PS50006"/>
    </source>
</evidence>
<feature type="region of interest" description="Disordered" evidence="8">
    <location>
        <begin position="334"/>
        <end position="441"/>
    </location>
</feature>